<keyword evidence="2" id="KW-1185">Reference proteome</keyword>
<organism evidence="1 2">
    <name type="scientific">Rhynchophorus ferrugineus</name>
    <name type="common">Red palm weevil</name>
    <name type="synonym">Curculio ferrugineus</name>
    <dbReference type="NCBI Taxonomy" id="354439"/>
    <lineage>
        <taxon>Eukaryota</taxon>
        <taxon>Metazoa</taxon>
        <taxon>Ecdysozoa</taxon>
        <taxon>Arthropoda</taxon>
        <taxon>Hexapoda</taxon>
        <taxon>Insecta</taxon>
        <taxon>Pterygota</taxon>
        <taxon>Neoptera</taxon>
        <taxon>Endopterygota</taxon>
        <taxon>Coleoptera</taxon>
        <taxon>Polyphaga</taxon>
        <taxon>Cucujiformia</taxon>
        <taxon>Curculionidae</taxon>
        <taxon>Dryophthorinae</taxon>
        <taxon>Rhynchophorus</taxon>
    </lineage>
</organism>
<name>A0A834J324_RHYFE</name>
<dbReference type="AlphaFoldDB" id="A0A834J324"/>
<comment type="caution">
    <text evidence="1">The sequence shown here is derived from an EMBL/GenBank/DDBJ whole genome shotgun (WGS) entry which is preliminary data.</text>
</comment>
<protein>
    <submittedName>
        <fullName evidence="1">Uncharacterized protein</fullName>
    </submittedName>
</protein>
<sequence>MLLQISISHAARNLNHGEISASEFVLGVFSRQFRHILSGVLRRNSHTCTRHRAGAARLMGLTFGEVLCALGGATEHGLGNAAVMGVPGILINCRFIR</sequence>
<evidence type="ECO:0000313" key="1">
    <source>
        <dbReference type="EMBL" id="KAF7287052.1"/>
    </source>
</evidence>
<dbReference type="EMBL" id="JAACXV010000016">
    <property type="protein sequence ID" value="KAF7287052.1"/>
    <property type="molecule type" value="Genomic_DNA"/>
</dbReference>
<accession>A0A834J324</accession>
<dbReference type="Proteomes" id="UP000625711">
    <property type="component" value="Unassembled WGS sequence"/>
</dbReference>
<evidence type="ECO:0000313" key="2">
    <source>
        <dbReference type="Proteomes" id="UP000625711"/>
    </source>
</evidence>
<gene>
    <name evidence="1" type="ORF">GWI33_002434</name>
</gene>
<proteinExistence type="predicted"/>
<reference evidence="1" key="1">
    <citation type="submission" date="2020-08" db="EMBL/GenBank/DDBJ databases">
        <title>Genome sequencing and assembly of the red palm weevil Rhynchophorus ferrugineus.</title>
        <authorList>
            <person name="Dias G.B."/>
            <person name="Bergman C.M."/>
            <person name="Manee M."/>
        </authorList>
    </citation>
    <scope>NUCLEOTIDE SEQUENCE</scope>
    <source>
        <strain evidence="1">AA-2017</strain>
        <tissue evidence="1">Whole larva</tissue>
    </source>
</reference>